<dbReference type="FunFam" id="3.40.1190.20:FF:000003">
    <property type="entry name" value="Phosphomethylpyrimidine kinase ThiD"/>
    <property type="match status" value="1"/>
</dbReference>
<evidence type="ECO:0000256" key="2">
    <source>
        <dbReference type="ARBA" id="ARBA00012135"/>
    </source>
</evidence>
<keyword evidence="3 8" id="KW-0808">Transferase</keyword>
<keyword evidence="4" id="KW-0547">Nucleotide-binding</keyword>
<dbReference type="InterPro" id="IPR004399">
    <property type="entry name" value="HMP/HMP-P_kinase_dom"/>
</dbReference>
<gene>
    <name evidence="8" type="ORF">AVDCRST_MAG73-3200</name>
</gene>
<evidence type="ECO:0000313" key="8">
    <source>
        <dbReference type="EMBL" id="CAA9554937.1"/>
    </source>
</evidence>
<dbReference type="CDD" id="cd01169">
    <property type="entry name" value="HMPP_kinase"/>
    <property type="match status" value="1"/>
</dbReference>
<feature type="domain" description="Pyridoxamine kinase/Phosphomethylpyrimidine kinase" evidence="7">
    <location>
        <begin position="18"/>
        <end position="262"/>
    </location>
</feature>
<dbReference type="EC" id="2.7.1.49" evidence="2"/>
<dbReference type="EMBL" id="CADCWE010000212">
    <property type="protein sequence ID" value="CAA9554937.1"/>
    <property type="molecule type" value="Genomic_DNA"/>
</dbReference>
<dbReference type="PANTHER" id="PTHR20858">
    <property type="entry name" value="PHOSPHOMETHYLPYRIMIDINE KINASE"/>
    <property type="match status" value="1"/>
</dbReference>
<dbReference type="Gene3D" id="3.40.1190.20">
    <property type="match status" value="1"/>
</dbReference>
<dbReference type="PANTHER" id="PTHR20858:SF17">
    <property type="entry name" value="HYDROXYMETHYLPYRIMIDINE_PHOSPHOMETHYLPYRIMIDINE KINASE THI20-RELATED"/>
    <property type="match status" value="1"/>
</dbReference>
<dbReference type="Pfam" id="PF08543">
    <property type="entry name" value="Phos_pyr_kin"/>
    <property type="match status" value="1"/>
</dbReference>
<name>A0A6J4UQI8_9BACT</name>
<keyword evidence="5 8" id="KW-0418">Kinase</keyword>
<organism evidence="8">
    <name type="scientific">uncultured Thermomicrobiales bacterium</name>
    <dbReference type="NCBI Taxonomy" id="1645740"/>
    <lineage>
        <taxon>Bacteria</taxon>
        <taxon>Pseudomonadati</taxon>
        <taxon>Thermomicrobiota</taxon>
        <taxon>Thermomicrobia</taxon>
        <taxon>Thermomicrobiales</taxon>
        <taxon>environmental samples</taxon>
    </lineage>
</organism>
<evidence type="ECO:0000256" key="5">
    <source>
        <dbReference type="ARBA" id="ARBA00022777"/>
    </source>
</evidence>
<evidence type="ECO:0000256" key="3">
    <source>
        <dbReference type="ARBA" id="ARBA00022679"/>
    </source>
</evidence>
<reference evidence="8" key="1">
    <citation type="submission" date="2020-02" db="EMBL/GenBank/DDBJ databases">
        <authorList>
            <person name="Meier V. D."/>
        </authorList>
    </citation>
    <scope>NUCLEOTIDE SEQUENCE</scope>
    <source>
        <strain evidence="8">AVDCRST_MAG73</strain>
    </source>
</reference>
<proteinExistence type="predicted"/>
<accession>A0A6J4UQI8</accession>
<dbReference type="GO" id="GO:0009228">
    <property type="term" value="P:thiamine biosynthetic process"/>
    <property type="evidence" value="ECO:0007669"/>
    <property type="project" value="InterPro"/>
</dbReference>
<dbReference type="GO" id="GO:0008972">
    <property type="term" value="F:phosphomethylpyrimidine kinase activity"/>
    <property type="evidence" value="ECO:0007669"/>
    <property type="project" value="InterPro"/>
</dbReference>
<dbReference type="SUPFAM" id="SSF53613">
    <property type="entry name" value="Ribokinase-like"/>
    <property type="match status" value="1"/>
</dbReference>
<sequence>MDLPLLPVPKALTVAGSDSGGGAGIQADLKTFAALGVYGATAIVAVTAQNTRQVLAIAEVPEDVVAMQIDGVMEDIGADAAKTGMLSSASIIETVADRLEAWGVTNLVVDPVMVAKSGDHLLQESAVDALRTKLLPLALVVTPNIPEAEVLAGRMIATEADIRVAAAAIAALGPRYVVIKGGHRKGDPVDVVFDGRTYTSLPAERVETRNTHGTGCTFSAAIAARLARGDDAPTAIATAKRFVSGALRASYPIGDSEGHSPVNHFHAVRLDAAPVGAREER</sequence>
<dbReference type="InterPro" id="IPR013749">
    <property type="entry name" value="PM/HMP-P_kinase-1"/>
</dbReference>
<evidence type="ECO:0000256" key="1">
    <source>
        <dbReference type="ARBA" id="ARBA00004948"/>
    </source>
</evidence>
<dbReference type="GO" id="GO:0005829">
    <property type="term" value="C:cytosol"/>
    <property type="evidence" value="ECO:0007669"/>
    <property type="project" value="TreeGrafter"/>
</dbReference>
<evidence type="ECO:0000256" key="6">
    <source>
        <dbReference type="ARBA" id="ARBA00022840"/>
    </source>
</evidence>
<keyword evidence="6" id="KW-0067">ATP-binding</keyword>
<evidence type="ECO:0000259" key="7">
    <source>
        <dbReference type="Pfam" id="PF08543"/>
    </source>
</evidence>
<evidence type="ECO:0000256" key="4">
    <source>
        <dbReference type="ARBA" id="ARBA00022741"/>
    </source>
</evidence>
<dbReference type="NCBIfam" id="TIGR00097">
    <property type="entry name" value="HMP-P_kinase"/>
    <property type="match status" value="1"/>
</dbReference>
<protein>
    <recommendedName>
        <fullName evidence="2">hydroxymethylpyrimidine kinase</fullName>
        <ecNumber evidence="2">2.7.1.49</ecNumber>
    </recommendedName>
</protein>
<dbReference type="GO" id="GO:0005524">
    <property type="term" value="F:ATP binding"/>
    <property type="evidence" value="ECO:0007669"/>
    <property type="project" value="UniProtKB-KW"/>
</dbReference>
<dbReference type="GO" id="GO:0008902">
    <property type="term" value="F:hydroxymethylpyrimidine kinase activity"/>
    <property type="evidence" value="ECO:0007669"/>
    <property type="project" value="UniProtKB-EC"/>
</dbReference>
<comment type="pathway">
    <text evidence="1">Cofactor biosynthesis; thiamine diphosphate biosynthesis.</text>
</comment>
<dbReference type="AlphaFoldDB" id="A0A6J4UQI8"/>
<dbReference type="InterPro" id="IPR029056">
    <property type="entry name" value="Ribokinase-like"/>
</dbReference>